<evidence type="ECO:0000256" key="5">
    <source>
        <dbReference type="ARBA" id="ARBA00022951"/>
    </source>
</evidence>
<keyword evidence="15" id="KW-1185">Reference proteome</keyword>
<organism evidence="14 15">
    <name type="scientific">Felis catus</name>
    <name type="common">Cat</name>
    <name type="synonym">Felis silvestris catus</name>
    <dbReference type="NCBI Taxonomy" id="9685"/>
    <lineage>
        <taxon>Eukaryota</taxon>
        <taxon>Metazoa</taxon>
        <taxon>Chordata</taxon>
        <taxon>Craniata</taxon>
        <taxon>Vertebrata</taxon>
        <taxon>Euteleostomi</taxon>
        <taxon>Mammalia</taxon>
        <taxon>Eutheria</taxon>
        <taxon>Laurasiatheria</taxon>
        <taxon>Carnivora</taxon>
        <taxon>Feliformia</taxon>
        <taxon>Felidae</taxon>
        <taxon>Felinae</taxon>
        <taxon>Felis</taxon>
    </lineage>
</organism>
<feature type="region of interest" description="Disordered" evidence="11">
    <location>
        <begin position="1"/>
        <end position="28"/>
    </location>
</feature>
<keyword evidence="6 12" id="KW-1133">Transmembrane helix</keyword>
<feature type="compositionally biased region" description="Polar residues" evidence="11">
    <location>
        <begin position="8"/>
        <end position="24"/>
    </location>
</feature>
<evidence type="ECO:0000256" key="6">
    <source>
        <dbReference type="ARBA" id="ARBA00022989"/>
    </source>
</evidence>
<reference evidence="14" key="3">
    <citation type="submission" date="2025-09" db="UniProtKB">
        <authorList>
            <consortium name="Ensembl"/>
        </authorList>
    </citation>
    <scope>IDENTIFICATION</scope>
    <source>
        <strain evidence="14">breed Abyssinian</strain>
    </source>
</reference>
<dbReference type="Proteomes" id="UP000823872">
    <property type="component" value="Chromosome B2"/>
</dbReference>
<feature type="transmembrane region" description="Helical" evidence="12">
    <location>
        <begin position="48"/>
        <end position="71"/>
    </location>
</feature>
<evidence type="ECO:0000256" key="9">
    <source>
        <dbReference type="ARBA" id="ARBA00023180"/>
    </source>
</evidence>
<name>A0ABI7XAQ2_FELCA</name>
<keyword evidence="5" id="KW-0703">Sarcoplasmic reticulum</keyword>
<reference evidence="14" key="2">
    <citation type="submission" date="2025-08" db="UniProtKB">
        <authorList>
            <consortium name="Ensembl"/>
        </authorList>
    </citation>
    <scope>IDENTIFICATION</scope>
    <source>
        <strain evidence="14">breed Abyssinian</strain>
    </source>
</reference>
<feature type="region of interest" description="Disordered" evidence="11">
    <location>
        <begin position="116"/>
        <end position="257"/>
    </location>
</feature>
<sequence length="257" mass="28542">MTEITAEGNASTTTTVIDSKNGSVPKSPGKVLKRTVTEDIVTTFSSPAAWLLVIALIITWSAVAVVMFDLVDYKNFSASSISKIGSDPLKLVHDAVEETTDWVYGFFSLLSDIISSEGDEEDDDDGDEDTDKGEIEEPPLKQKVTHKEKPKEKEKAEKKATHKEKIEKKEKPETKTVAKEERKTKTEEKIKKEVKGGKQEKVKQTAAKVKEVQRPSPKPKEKEGKETAAVSKHEQKGKHSEEVARGSKRILGKKQIQ</sequence>
<keyword evidence="9" id="KW-0325">Glycoprotein</keyword>
<evidence type="ECO:0000256" key="4">
    <source>
        <dbReference type="ARBA" id="ARBA00022692"/>
    </source>
</evidence>
<keyword evidence="8" id="KW-1015">Disulfide bond</keyword>
<feature type="compositionally biased region" description="Basic and acidic residues" evidence="11">
    <location>
        <begin position="132"/>
        <end position="245"/>
    </location>
</feature>
<evidence type="ECO:0000256" key="11">
    <source>
        <dbReference type="SAM" id="MobiDB-lite"/>
    </source>
</evidence>
<protein>
    <recommendedName>
        <fullName evidence="2">Triadin</fullName>
    </recommendedName>
</protein>
<dbReference type="PANTHER" id="PTHR14106:SF0">
    <property type="entry name" value="TRIADIN"/>
    <property type="match status" value="1"/>
</dbReference>
<accession>A0ABI7XAQ2</accession>
<dbReference type="Pfam" id="PF05279">
    <property type="entry name" value="Asp-B-Hydro_N"/>
    <property type="match status" value="1"/>
</dbReference>
<feature type="compositionally biased region" description="Acidic residues" evidence="11">
    <location>
        <begin position="117"/>
        <end position="131"/>
    </location>
</feature>
<keyword evidence="7 12" id="KW-0472">Membrane</keyword>
<comment type="function">
    <text evidence="10">Contributes to the regulation of lumenal Ca2+ release via the sarcoplasmic reticulum calcium release channels RYR1 and RYR2, a key step in triggering skeletal and heart muscle contraction. Required for normal organization of the triad junction, where T-tubules and the sarcoplasmic reticulum terminal cisternae are in close contact. Required for normal skeletal muscle strength. Plays a role in excitation-contraction coupling in the heart and in regulating the rate of heart beats.</text>
</comment>
<dbReference type="PANTHER" id="PTHR14106">
    <property type="entry name" value="TRIADIN"/>
    <property type="match status" value="1"/>
</dbReference>
<evidence type="ECO:0000256" key="8">
    <source>
        <dbReference type="ARBA" id="ARBA00023157"/>
    </source>
</evidence>
<keyword evidence="4 12" id="KW-0812">Transmembrane</keyword>
<keyword evidence="3" id="KW-0597">Phosphoprotein</keyword>
<dbReference type="GeneTree" id="ENSGT00510000049207"/>
<dbReference type="InterPro" id="IPR010798">
    <property type="entry name" value="Triadin"/>
</dbReference>
<evidence type="ECO:0000256" key="12">
    <source>
        <dbReference type="SAM" id="Phobius"/>
    </source>
</evidence>
<dbReference type="Ensembl" id="ENSFCTT00005029930.1">
    <property type="protein sequence ID" value="ENSFCTP00005019623.1"/>
    <property type="gene ID" value="ENSFCTG00005010686.1"/>
</dbReference>
<evidence type="ECO:0000256" key="1">
    <source>
        <dbReference type="ARBA" id="ARBA00004157"/>
    </source>
</evidence>
<evidence type="ECO:0000256" key="10">
    <source>
        <dbReference type="ARBA" id="ARBA00046074"/>
    </source>
</evidence>
<feature type="domain" description="Aspartyl beta-hydroxylase/Triadin" evidence="13">
    <location>
        <begin position="46"/>
        <end position="75"/>
    </location>
</feature>
<reference evidence="14 15" key="1">
    <citation type="submission" date="2021-02" db="EMBL/GenBank/DDBJ databases">
        <title>Safari Cat Assemblies.</title>
        <authorList>
            <person name="Bredemeyer K.R."/>
            <person name="Murphy W.J."/>
        </authorList>
    </citation>
    <scope>NUCLEOTIDE SEQUENCE [LARGE SCALE GENOMIC DNA]</scope>
</reference>
<feature type="compositionally biased region" description="Basic residues" evidence="11">
    <location>
        <begin position="246"/>
        <end position="257"/>
    </location>
</feature>
<evidence type="ECO:0000256" key="7">
    <source>
        <dbReference type="ARBA" id="ARBA00023136"/>
    </source>
</evidence>
<evidence type="ECO:0000313" key="14">
    <source>
        <dbReference type="Ensembl" id="ENSFCTP00005019623.1"/>
    </source>
</evidence>
<gene>
    <name evidence="14" type="primary">TRDN</name>
</gene>
<proteinExistence type="predicted"/>
<evidence type="ECO:0000313" key="15">
    <source>
        <dbReference type="Proteomes" id="UP000823872"/>
    </source>
</evidence>
<evidence type="ECO:0000256" key="3">
    <source>
        <dbReference type="ARBA" id="ARBA00022553"/>
    </source>
</evidence>
<evidence type="ECO:0000259" key="13">
    <source>
        <dbReference type="Pfam" id="PF05279"/>
    </source>
</evidence>
<dbReference type="InterPro" id="IPR007943">
    <property type="entry name" value="Asp-B-hydro/Triadin_dom"/>
</dbReference>
<evidence type="ECO:0000256" key="2">
    <source>
        <dbReference type="ARBA" id="ARBA00016711"/>
    </source>
</evidence>
<comment type="subcellular location">
    <subcellularLocation>
        <location evidence="1">Sarcoplasmic reticulum membrane</location>
        <topology evidence="1">Single-pass type II membrane protein</topology>
    </subcellularLocation>
</comment>